<comment type="cofactor">
    <cofactor evidence="1">
        <name>Mg(2+)</name>
        <dbReference type="ChEBI" id="CHEBI:18420"/>
    </cofactor>
</comment>
<dbReference type="OrthoDB" id="9789509at2"/>
<dbReference type="EMBL" id="LC066375">
    <property type="protein sequence ID" value="BAT27433.1"/>
    <property type="molecule type" value="Genomic_DNA"/>
</dbReference>
<evidence type="ECO:0000256" key="4">
    <source>
        <dbReference type="ARBA" id="ARBA00022741"/>
    </source>
</evidence>
<evidence type="ECO:0000256" key="8">
    <source>
        <dbReference type="RuleBase" id="RU000384"/>
    </source>
</evidence>
<keyword evidence="3" id="KW-0436">Ligase</keyword>
<accession>A0A0N7KXN7</accession>
<proteinExistence type="inferred from homology"/>
<comment type="similarity">
    <text evidence="7 8">Belongs to the glutamine synthetase family.</text>
</comment>
<dbReference type="PANTHER" id="PTHR43785">
    <property type="entry name" value="GAMMA-GLUTAMYLPUTRESCINE SYNTHETASE"/>
    <property type="match status" value="1"/>
</dbReference>
<evidence type="ECO:0000256" key="5">
    <source>
        <dbReference type="ARBA" id="ARBA00022840"/>
    </source>
</evidence>
<dbReference type="GO" id="GO:0004356">
    <property type="term" value="F:glutamine synthetase activity"/>
    <property type="evidence" value="ECO:0007669"/>
    <property type="project" value="InterPro"/>
</dbReference>
<dbReference type="Gene3D" id="3.10.20.70">
    <property type="entry name" value="Glutamine synthetase, N-terminal domain"/>
    <property type="match status" value="1"/>
</dbReference>
<protein>
    <recommendedName>
        <fullName evidence="9">GS catalytic domain-containing protein</fullName>
    </recommendedName>
</protein>
<dbReference type="AlphaFoldDB" id="A0A0N7KXN7"/>
<dbReference type="PROSITE" id="PS51987">
    <property type="entry name" value="GS_CATALYTIC"/>
    <property type="match status" value="1"/>
</dbReference>
<reference evidence="10" key="1">
    <citation type="journal article" date="2015" name="Proc. Natl. Acad. Sci. U.S.A.">
        <title>Bacterial clade with the ribosomal RNA operon on a small plasmid rather than the chromosome.</title>
        <authorList>
            <person name="Anda M."/>
            <person name="Ohtsubo Y."/>
            <person name="Okubo T."/>
            <person name="Sugawara M."/>
            <person name="Nagata Y."/>
            <person name="Tsuda M."/>
            <person name="Minamisawa K."/>
            <person name="Mitsui H."/>
        </authorList>
    </citation>
    <scope>NUCLEOTIDE SEQUENCE</scope>
    <source>
        <strain evidence="10">JCM 14755</strain>
    </source>
</reference>
<dbReference type="GO" id="GO:0005524">
    <property type="term" value="F:ATP binding"/>
    <property type="evidence" value="ECO:0007669"/>
    <property type="project" value="UniProtKB-KW"/>
</dbReference>
<dbReference type="SMART" id="SM01230">
    <property type="entry name" value="Gln-synt_C"/>
    <property type="match status" value="1"/>
</dbReference>
<dbReference type="InterPro" id="IPR008147">
    <property type="entry name" value="Gln_synt_N"/>
</dbReference>
<keyword evidence="6" id="KW-0535">Nitrogen fixation</keyword>
<name>A0A0N7KXN7_9HYPH</name>
<dbReference type="SUPFAM" id="SSF55931">
    <property type="entry name" value="Glutamine synthetase/guanido kinase"/>
    <property type="match status" value="1"/>
</dbReference>
<evidence type="ECO:0000256" key="6">
    <source>
        <dbReference type="ARBA" id="ARBA00023231"/>
    </source>
</evidence>
<dbReference type="InterPro" id="IPR036651">
    <property type="entry name" value="Gln_synt_N_sf"/>
</dbReference>
<evidence type="ECO:0000256" key="7">
    <source>
        <dbReference type="PROSITE-ProRule" id="PRU01331"/>
    </source>
</evidence>
<dbReference type="InterPro" id="IPR014746">
    <property type="entry name" value="Gln_synth/guanido_kin_cat_dom"/>
</dbReference>
<comment type="function">
    <text evidence="2">Catalyzes the ATP-dependent biosynthesis of glutamine from glutamate and ammonia.</text>
</comment>
<sequence length="438" mass="47397">MPLPREPFITIAYADIANQLRGKGFPAADLEKRRAHGVGWTPTNIMINCFGRIPATPWGAIGDLELVPAEGGDVIIDHGDGTREHFILGDVRTLDGQPWSCCPRSFLRSALGTLEAETGLSLIAAFEHEFHYTGARERQADAYAIGSYRGAEAYFEMLLATLRANGLEPDTILPEYGPRQFEITVDPAPGLEAADRAVKLKEIARALAERFGARASFSPVVTPGIVGNGVHIHFSFRDRHGRPATYDADGPHGMAPAMASFAAGILKYAPDYVAVTAPSVISYERLKPNSWSAFWTNLGVMDREASLRICPVPEHGDVDVASRFNLEFRAADAAGNPYLQLGMLVHAGLAGIREKLAAPNVAQGSPAALSDAEREALGFQELPRTLVAALDRMESSAAVAGWMHPDLLKAYVMHKRGEASMVEGLDLATQCSRYAEVY</sequence>
<dbReference type="Pfam" id="PF00120">
    <property type="entry name" value="Gln-synt_C"/>
    <property type="match status" value="1"/>
</dbReference>
<dbReference type="RefSeq" id="WP_062228489.1">
    <property type="nucleotide sequence ID" value="NZ_BBWR01000012.1"/>
</dbReference>
<dbReference type="GO" id="GO:0006542">
    <property type="term" value="P:glutamine biosynthetic process"/>
    <property type="evidence" value="ECO:0007669"/>
    <property type="project" value="InterPro"/>
</dbReference>
<feature type="domain" description="GS catalytic" evidence="9">
    <location>
        <begin position="103"/>
        <end position="438"/>
    </location>
</feature>
<evidence type="ECO:0000259" key="9">
    <source>
        <dbReference type="PROSITE" id="PS51987"/>
    </source>
</evidence>
<keyword evidence="5" id="KW-0067">ATP-binding</keyword>
<evidence type="ECO:0000256" key="2">
    <source>
        <dbReference type="ARBA" id="ARBA00003117"/>
    </source>
</evidence>
<dbReference type="PANTHER" id="PTHR43785:SF12">
    <property type="entry name" value="TYPE-1 GLUTAMINE SYNTHETASE 2"/>
    <property type="match status" value="1"/>
</dbReference>
<organism evidence="10">
    <name type="scientific">Aureimonas frigidaquae</name>
    <dbReference type="NCBI Taxonomy" id="424757"/>
    <lineage>
        <taxon>Bacteria</taxon>
        <taxon>Pseudomonadati</taxon>
        <taxon>Pseudomonadota</taxon>
        <taxon>Alphaproteobacteria</taxon>
        <taxon>Hyphomicrobiales</taxon>
        <taxon>Aurantimonadaceae</taxon>
        <taxon>Aureimonas</taxon>
    </lineage>
</organism>
<dbReference type="Pfam" id="PF16952">
    <property type="entry name" value="Gln-synt_N_2"/>
    <property type="match status" value="1"/>
</dbReference>
<evidence type="ECO:0000256" key="1">
    <source>
        <dbReference type="ARBA" id="ARBA00001946"/>
    </source>
</evidence>
<keyword evidence="4" id="KW-0547">Nucleotide-binding</keyword>
<dbReference type="InterPro" id="IPR008146">
    <property type="entry name" value="Gln_synth_cat_dom"/>
</dbReference>
<evidence type="ECO:0000313" key="10">
    <source>
        <dbReference type="EMBL" id="BAT27433.1"/>
    </source>
</evidence>
<evidence type="ECO:0000256" key="3">
    <source>
        <dbReference type="ARBA" id="ARBA00022598"/>
    </source>
</evidence>
<dbReference type="Gene3D" id="3.30.590.10">
    <property type="entry name" value="Glutamine synthetase/guanido kinase, catalytic domain"/>
    <property type="match status" value="1"/>
</dbReference>